<dbReference type="InterPro" id="IPR038376">
    <property type="entry name" value="ATP_synth_asu_C_sf"/>
</dbReference>
<dbReference type="Pfam" id="PF00306">
    <property type="entry name" value="ATP-synt_ab_C"/>
    <property type="match status" value="1"/>
</dbReference>
<dbReference type="Pfam" id="PF00006">
    <property type="entry name" value="ATP-synt_ab"/>
    <property type="match status" value="1"/>
</dbReference>
<evidence type="ECO:0000259" key="13">
    <source>
        <dbReference type="Pfam" id="PF00006"/>
    </source>
</evidence>
<dbReference type="CDD" id="cd01132">
    <property type="entry name" value="F1-ATPase_alpha_CD"/>
    <property type="match status" value="1"/>
</dbReference>
<comment type="catalytic activity">
    <reaction evidence="12">
        <text>ATP + H2O + 4 H(+)(in) = ADP + phosphate + 5 H(+)(out)</text>
        <dbReference type="Rhea" id="RHEA:57720"/>
        <dbReference type="ChEBI" id="CHEBI:15377"/>
        <dbReference type="ChEBI" id="CHEBI:15378"/>
        <dbReference type="ChEBI" id="CHEBI:30616"/>
        <dbReference type="ChEBI" id="CHEBI:43474"/>
        <dbReference type="ChEBI" id="CHEBI:456216"/>
        <dbReference type="EC" id="7.1.2.2"/>
    </reaction>
</comment>
<dbReference type="GO" id="GO:0045259">
    <property type="term" value="C:proton-transporting ATP synthase complex"/>
    <property type="evidence" value="ECO:0007669"/>
    <property type="project" value="UniProtKB-KW"/>
</dbReference>
<dbReference type="SUPFAM" id="SSF52540">
    <property type="entry name" value="P-loop containing nucleoside triphosphate hydrolases"/>
    <property type="match status" value="1"/>
</dbReference>
<evidence type="ECO:0000256" key="11">
    <source>
        <dbReference type="ARBA" id="ARBA00023310"/>
    </source>
</evidence>
<dbReference type="Gene3D" id="2.40.30.20">
    <property type="match status" value="1"/>
</dbReference>
<dbReference type="Gene3D" id="3.40.50.300">
    <property type="entry name" value="P-loop containing nucleotide triphosphate hydrolases"/>
    <property type="match status" value="1"/>
</dbReference>
<comment type="caution">
    <text evidence="16">The sequence shown here is derived from an EMBL/GenBank/DDBJ whole genome shotgun (WGS) entry which is preliminary data.</text>
</comment>
<evidence type="ECO:0000259" key="15">
    <source>
        <dbReference type="Pfam" id="PF02874"/>
    </source>
</evidence>
<dbReference type="EMBL" id="LCOY01000027">
    <property type="protein sequence ID" value="KKU87446.1"/>
    <property type="molecule type" value="Genomic_DNA"/>
</dbReference>
<keyword evidence="11 12" id="KW-0066">ATP synthesis</keyword>
<keyword evidence="8 12" id="KW-0406">Ion transport</keyword>
<name>A0A0G1U040_9BACT</name>
<dbReference type="InterPro" id="IPR004100">
    <property type="entry name" value="ATPase_F1/V1/A1_a/bsu_N"/>
</dbReference>
<evidence type="ECO:0000256" key="6">
    <source>
        <dbReference type="ARBA" id="ARBA00022840"/>
    </source>
</evidence>
<dbReference type="CDD" id="cd18116">
    <property type="entry name" value="ATP-synt_F1_alpha_N"/>
    <property type="match status" value="1"/>
</dbReference>
<dbReference type="NCBIfam" id="NF009884">
    <property type="entry name" value="PRK13343.1"/>
    <property type="match status" value="1"/>
</dbReference>
<dbReference type="SUPFAM" id="SSF50615">
    <property type="entry name" value="N-terminal domain of alpha and beta subunits of F1 ATP synthase"/>
    <property type="match status" value="1"/>
</dbReference>
<comment type="similarity">
    <text evidence="2 12">Belongs to the ATPase alpha/beta chains family.</text>
</comment>
<reference evidence="16 17" key="1">
    <citation type="journal article" date="2015" name="Nature">
        <title>rRNA introns, odd ribosomes, and small enigmatic genomes across a large radiation of phyla.</title>
        <authorList>
            <person name="Brown C.T."/>
            <person name="Hug L.A."/>
            <person name="Thomas B.C."/>
            <person name="Sharon I."/>
            <person name="Castelle C.J."/>
            <person name="Singh A."/>
            <person name="Wilkins M.J."/>
            <person name="Williams K.H."/>
            <person name="Banfield J.F."/>
        </authorList>
    </citation>
    <scope>NUCLEOTIDE SEQUENCE [LARGE SCALE GENOMIC DNA]</scope>
</reference>
<dbReference type="GO" id="GO:0005524">
    <property type="term" value="F:ATP binding"/>
    <property type="evidence" value="ECO:0007669"/>
    <property type="project" value="UniProtKB-UniRule"/>
</dbReference>
<dbReference type="GO" id="GO:0046933">
    <property type="term" value="F:proton-transporting ATP synthase activity, rotational mechanism"/>
    <property type="evidence" value="ECO:0007669"/>
    <property type="project" value="UniProtKB-UniRule"/>
</dbReference>
<feature type="domain" description="ATP synthase alpha subunit C-terminal" evidence="14">
    <location>
        <begin position="462"/>
        <end position="587"/>
    </location>
</feature>
<dbReference type="HAMAP" id="MF_01346">
    <property type="entry name" value="ATP_synth_alpha_bact"/>
    <property type="match status" value="1"/>
</dbReference>
<keyword evidence="5 12" id="KW-0375">Hydrogen ion transport</keyword>
<dbReference type="InterPro" id="IPR023366">
    <property type="entry name" value="ATP_synth_asu-like_sf"/>
</dbReference>
<dbReference type="PATRIC" id="fig|1618445.3.peg.788"/>
<evidence type="ECO:0000256" key="4">
    <source>
        <dbReference type="ARBA" id="ARBA00022741"/>
    </source>
</evidence>
<keyword evidence="12" id="KW-1003">Cell membrane</keyword>
<dbReference type="InterPro" id="IPR033732">
    <property type="entry name" value="ATP_synth_F1_a_nt-bd_dom"/>
</dbReference>
<dbReference type="AlphaFoldDB" id="A0A0G1U040"/>
<dbReference type="CDD" id="cd18113">
    <property type="entry name" value="ATP-synt_F1_alpha_C"/>
    <property type="match status" value="1"/>
</dbReference>
<accession>A0A0G1U040</accession>
<organism evidence="16 17">
    <name type="scientific">Candidatus Gottesmanbacteria bacterium GW2011_GWA2_47_9</name>
    <dbReference type="NCBI Taxonomy" id="1618445"/>
    <lineage>
        <taxon>Bacteria</taxon>
        <taxon>Candidatus Gottesmaniibacteriota</taxon>
    </lineage>
</organism>
<dbReference type="FunFam" id="3.40.50.300:FF:000002">
    <property type="entry name" value="ATP synthase subunit alpha"/>
    <property type="match status" value="1"/>
</dbReference>
<evidence type="ECO:0000256" key="12">
    <source>
        <dbReference type="HAMAP-Rule" id="MF_01346"/>
    </source>
</evidence>
<evidence type="ECO:0000256" key="2">
    <source>
        <dbReference type="ARBA" id="ARBA00008936"/>
    </source>
</evidence>
<dbReference type="GO" id="GO:0043531">
    <property type="term" value="F:ADP binding"/>
    <property type="evidence" value="ECO:0007669"/>
    <property type="project" value="TreeGrafter"/>
</dbReference>
<evidence type="ECO:0000259" key="14">
    <source>
        <dbReference type="Pfam" id="PF00306"/>
    </source>
</evidence>
<evidence type="ECO:0000256" key="7">
    <source>
        <dbReference type="ARBA" id="ARBA00022967"/>
    </source>
</evidence>
<keyword evidence="3 12" id="KW-0813">Transport</keyword>
<dbReference type="Gene3D" id="1.20.150.20">
    <property type="entry name" value="ATP synthase alpha/beta chain, C-terminal domain"/>
    <property type="match status" value="1"/>
</dbReference>
<dbReference type="InterPro" id="IPR020003">
    <property type="entry name" value="ATPase_a/bsu_AS"/>
</dbReference>
<dbReference type="InterPro" id="IPR000793">
    <property type="entry name" value="ATP_synth_asu_C"/>
</dbReference>
<dbReference type="EC" id="7.1.2.2" evidence="12"/>
<protein>
    <recommendedName>
        <fullName evidence="12">ATP synthase subunit alpha</fullName>
        <ecNumber evidence="12">7.1.2.2</ecNumber>
    </recommendedName>
    <alternativeName>
        <fullName evidence="12">ATP synthase F1 sector subunit alpha</fullName>
    </alternativeName>
    <alternativeName>
        <fullName evidence="12">F-ATPase subunit alpha</fullName>
    </alternativeName>
</protein>
<dbReference type="GO" id="GO:0005886">
    <property type="term" value="C:plasma membrane"/>
    <property type="evidence" value="ECO:0007669"/>
    <property type="project" value="UniProtKB-SubCell"/>
</dbReference>
<keyword evidence="10 12" id="KW-0139">CF(1)</keyword>
<dbReference type="NCBIfam" id="TIGR00962">
    <property type="entry name" value="atpA"/>
    <property type="match status" value="1"/>
</dbReference>
<evidence type="ECO:0000256" key="8">
    <source>
        <dbReference type="ARBA" id="ARBA00023065"/>
    </source>
</evidence>
<dbReference type="PROSITE" id="PS00152">
    <property type="entry name" value="ATPASE_ALPHA_BETA"/>
    <property type="match status" value="1"/>
</dbReference>
<dbReference type="InterPro" id="IPR027417">
    <property type="entry name" value="P-loop_NTPase"/>
</dbReference>
<feature type="site" description="Required for activity" evidence="12">
    <location>
        <position position="453"/>
    </location>
</feature>
<comment type="subcellular location">
    <subcellularLocation>
        <location evidence="12">Cell membrane</location>
        <topology evidence="12">Peripheral membrane protein</topology>
    </subcellularLocation>
    <subcellularLocation>
        <location evidence="1">Membrane</location>
    </subcellularLocation>
</comment>
<dbReference type="InterPro" id="IPR005294">
    <property type="entry name" value="ATP_synth_F1_asu"/>
</dbReference>
<gene>
    <name evidence="12" type="primary">atpA</name>
    <name evidence="16" type="ORF">UY16_C0027G0006</name>
</gene>
<dbReference type="InterPro" id="IPR000711">
    <property type="entry name" value="ATPase_OSCP/dsu"/>
</dbReference>
<feature type="domain" description="ATPase F1/V1/A1 complex alpha/beta subunit N-terminal" evidence="15">
    <location>
        <begin position="107"/>
        <end position="171"/>
    </location>
</feature>
<dbReference type="InterPro" id="IPR036121">
    <property type="entry name" value="ATPase_F1/V1/A1_a/bsu_N_sf"/>
</dbReference>
<dbReference type="Pfam" id="PF02874">
    <property type="entry name" value="ATP-synt_ab_N"/>
    <property type="match status" value="1"/>
</dbReference>
<keyword evidence="9 12" id="KW-0472">Membrane</keyword>
<dbReference type="PANTHER" id="PTHR48082">
    <property type="entry name" value="ATP SYNTHASE SUBUNIT ALPHA, MITOCHONDRIAL"/>
    <property type="match status" value="1"/>
</dbReference>
<evidence type="ECO:0000256" key="9">
    <source>
        <dbReference type="ARBA" id="ARBA00023136"/>
    </source>
</evidence>
<evidence type="ECO:0000256" key="10">
    <source>
        <dbReference type="ARBA" id="ARBA00023196"/>
    </source>
</evidence>
<comment type="caution">
    <text evidence="12">Lacks conserved residue(s) required for the propagation of feature annotation.</text>
</comment>
<dbReference type="PANTHER" id="PTHR48082:SF2">
    <property type="entry name" value="ATP SYNTHASE SUBUNIT ALPHA, MITOCHONDRIAL"/>
    <property type="match status" value="1"/>
</dbReference>
<keyword evidence="4 12" id="KW-0547">Nucleotide-binding</keyword>
<evidence type="ECO:0000256" key="5">
    <source>
        <dbReference type="ARBA" id="ARBA00022781"/>
    </source>
</evidence>
<dbReference type="SUPFAM" id="SSF47917">
    <property type="entry name" value="C-terminal domain of alpha and beta subunits of F1 ATP synthase"/>
    <property type="match status" value="1"/>
</dbReference>
<feature type="domain" description="ATPase F1/V1/A1 complex alpha/beta subunit nucleotide-binding" evidence="13">
    <location>
        <begin position="228"/>
        <end position="455"/>
    </location>
</feature>
<evidence type="ECO:0000313" key="17">
    <source>
        <dbReference type="Proteomes" id="UP000034739"/>
    </source>
</evidence>
<dbReference type="Proteomes" id="UP000034739">
    <property type="component" value="Unassembled WGS sequence"/>
</dbReference>
<keyword evidence="6 12" id="KW-0067">ATP-binding</keyword>
<evidence type="ECO:0000313" key="16">
    <source>
        <dbReference type="EMBL" id="KKU87446.1"/>
    </source>
</evidence>
<dbReference type="InterPro" id="IPR000194">
    <property type="entry name" value="ATPase_F1/V1/A1_a/bsu_nucl-bd"/>
</dbReference>
<sequence>MSLQPLTKDARGFVDGVVDYLKKDGKTRSSAPKVQALLRKVTSQAHKEGTATVESPVSLTLGEKQQLNAVLARLIGHSVHLDIRVNPALLGGIQIEDFDPGVAARRVGYVTSLSDGVAKISGLPQVSYLERLEFGGGIAGFAMNLEEDSVGAIILGDYLKLSEGDEVRATGALLSVPVGDAFLGRVINPLGEPVDGKGAILSKKLYPMEKIAPGVVARRPVTTPLQTGIKAIDAMIPIGRGQRELIIGDRNTGKTSIAIDTIINQKPARNASHSDAGGEEGVVCIYVAIGQKTSRIAQVAAELSIHKALDHTIIVAATASDPASYQYIAPYAGTALAEYFMDRGRDVLIVFDDLTKHAWAYRQISLTLKRPSGREAYPGDVFYLHSRLLERACRLEESHGGGSITALPIIETQANDMSAYIPTNVISITDGQLFLESDLFNAGQRPAINVGISVSRVGGAAQIKAMKKVAGSIKLDLAQYRALAAFAQFSTDVDETTKKQIDRGARMMELLKQGRYMPMSIAAQIAIIWAGTTGHLDDIAVANISRFESGFLGFLDRSHKKLLGMIAKEKALTPDIESGLTKGIAEFKKSFS</sequence>
<evidence type="ECO:0000256" key="1">
    <source>
        <dbReference type="ARBA" id="ARBA00004370"/>
    </source>
</evidence>
<dbReference type="FunFam" id="1.20.150.20:FF:000001">
    <property type="entry name" value="ATP synthase subunit alpha"/>
    <property type="match status" value="1"/>
</dbReference>
<proteinExistence type="inferred from homology"/>
<comment type="function">
    <text evidence="12">Produces ATP from ADP in the presence of a proton gradient across the membrane. The alpha chain is a regulatory subunit.</text>
</comment>
<dbReference type="Pfam" id="PF00213">
    <property type="entry name" value="OSCP"/>
    <property type="match status" value="1"/>
</dbReference>
<keyword evidence="7 12" id="KW-1278">Translocase</keyword>
<evidence type="ECO:0000256" key="3">
    <source>
        <dbReference type="ARBA" id="ARBA00022448"/>
    </source>
</evidence>